<dbReference type="GO" id="GO:0008236">
    <property type="term" value="F:serine-type peptidase activity"/>
    <property type="evidence" value="ECO:0007669"/>
    <property type="project" value="InterPro"/>
</dbReference>
<comment type="caution">
    <text evidence="3">The sequence shown here is derived from an EMBL/GenBank/DDBJ whole genome shotgun (WGS) entry which is preliminary data.</text>
</comment>
<feature type="chain" id="PRO_5012258113" description="Tail specific protease domain-containing protein" evidence="1">
    <location>
        <begin position="25"/>
        <end position="537"/>
    </location>
</feature>
<dbReference type="CDD" id="cd07563">
    <property type="entry name" value="Peptidase_S41_IRBP"/>
    <property type="match status" value="1"/>
</dbReference>
<gene>
    <name evidence="3" type="ORF">A3860_19940</name>
</gene>
<dbReference type="GO" id="GO:0006508">
    <property type="term" value="P:proteolysis"/>
    <property type="evidence" value="ECO:0007669"/>
    <property type="project" value="InterPro"/>
</dbReference>
<dbReference type="GO" id="GO:0030288">
    <property type="term" value="C:outer membrane-bounded periplasmic space"/>
    <property type="evidence" value="ECO:0007669"/>
    <property type="project" value="TreeGrafter"/>
</dbReference>
<dbReference type="AlphaFoldDB" id="A0A1V9G0V5"/>
<dbReference type="GO" id="GO:0004175">
    <property type="term" value="F:endopeptidase activity"/>
    <property type="evidence" value="ECO:0007669"/>
    <property type="project" value="TreeGrafter"/>
</dbReference>
<dbReference type="InterPro" id="IPR029045">
    <property type="entry name" value="ClpP/crotonase-like_dom_sf"/>
</dbReference>
<dbReference type="Pfam" id="PF03572">
    <property type="entry name" value="Peptidase_S41"/>
    <property type="match status" value="1"/>
</dbReference>
<dbReference type="EMBL" id="LVYD01000042">
    <property type="protein sequence ID" value="OQP64251.1"/>
    <property type="molecule type" value="Genomic_DNA"/>
</dbReference>
<evidence type="ECO:0000259" key="2">
    <source>
        <dbReference type="SMART" id="SM00245"/>
    </source>
</evidence>
<dbReference type="InterPro" id="IPR005151">
    <property type="entry name" value="Tail-specific_protease"/>
</dbReference>
<dbReference type="SMART" id="SM00245">
    <property type="entry name" value="TSPc"/>
    <property type="match status" value="1"/>
</dbReference>
<dbReference type="Proteomes" id="UP000192796">
    <property type="component" value="Unassembled WGS sequence"/>
</dbReference>
<dbReference type="Gene3D" id="2.30.42.10">
    <property type="match status" value="1"/>
</dbReference>
<dbReference type="OrthoDB" id="5480566at2"/>
<dbReference type="Gene3D" id="3.90.226.10">
    <property type="entry name" value="2-enoyl-CoA Hydratase, Chain A, domain 1"/>
    <property type="match status" value="1"/>
</dbReference>
<evidence type="ECO:0000313" key="4">
    <source>
        <dbReference type="Proteomes" id="UP000192796"/>
    </source>
</evidence>
<keyword evidence="1" id="KW-0732">Signal</keyword>
<dbReference type="Gene3D" id="3.30.750.44">
    <property type="match status" value="1"/>
</dbReference>
<dbReference type="InterPro" id="IPR036034">
    <property type="entry name" value="PDZ_sf"/>
</dbReference>
<dbReference type="PANTHER" id="PTHR32060">
    <property type="entry name" value="TAIL-SPECIFIC PROTEASE"/>
    <property type="match status" value="1"/>
</dbReference>
<feature type="domain" description="Tail specific protease" evidence="2">
    <location>
        <begin position="293"/>
        <end position="512"/>
    </location>
</feature>
<accession>A0A1V9G0V5</accession>
<proteinExistence type="predicted"/>
<name>A0A1V9G0V5_9BACT</name>
<dbReference type="NCBIfam" id="NF047558">
    <property type="entry name" value="TPR_END_plus"/>
    <property type="match status" value="1"/>
</dbReference>
<reference evidence="3 4" key="1">
    <citation type="submission" date="2016-03" db="EMBL/GenBank/DDBJ databases">
        <title>Niastella vici sp. nov., isolated from farmland soil.</title>
        <authorList>
            <person name="Chen L."/>
            <person name="Wang D."/>
            <person name="Yang S."/>
            <person name="Wang G."/>
        </authorList>
    </citation>
    <scope>NUCLEOTIDE SEQUENCE [LARGE SCALE GENOMIC DNA]</scope>
    <source>
        <strain evidence="3 4">DJ57</strain>
    </source>
</reference>
<dbReference type="SUPFAM" id="SSF52096">
    <property type="entry name" value="ClpP/crotonase"/>
    <property type="match status" value="1"/>
</dbReference>
<sequence length="537" mass="59872">MKKTAIAWALVTLLTIASIPSLYAQNSDKAAALAANFASGANEISDYNTACYFALSGNKKLALIYLTKAVKDGFSQPKTMLEDTDLSTLHNEPEWSMLVKLVRENELKEATENNLFFNQPGFWESKSFKTPYRENISEDEKVAGLSKFWSEAKYNFVNFDLVPEINIDSLYFEYLPKVKNTQSTLEYYTVLTEMCAKLKDGHTNILAPDELRNDVYARPLVRTRLIEDKVLIIEADSALQKKGIKTGMEIVTVNGLPVKEYAAKFITPYQSASTLQERNTRRYDFALLAGSIKQPVYLKLADEKGKVSEHTISRVTPEERSSKMSYPAAEYKLLPGNISYLAINSFATDTGSKVFASKYNEMAQSKAIILDVRNNGGGSTDLKILRYFLDTTTLVDKMYTRKYISTFRAWQLPQSTMRNDNIITPYKLHLNAKPLIILISPRTFSAAEDFVAAFKAAKVGTIIGEASGGSTGQPLVITLPGHLTARICTKRDQLPNGDEFVGKGIQPDITVSPTISDIRKGVDTQLEAALKELNKLK</sequence>
<dbReference type="RefSeq" id="WP_081146866.1">
    <property type="nucleotide sequence ID" value="NZ_LVYD01000042.1"/>
</dbReference>
<dbReference type="STRING" id="1703345.A3860_19940"/>
<protein>
    <recommendedName>
        <fullName evidence="2">Tail specific protease domain-containing protein</fullName>
    </recommendedName>
</protein>
<keyword evidence="4" id="KW-1185">Reference proteome</keyword>
<dbReference type="GO" id="GO:0007165">
    <property type="term" value="P:signal transduction"/>
    <property type="evidence" value="ECO:0007669"/>
    <property type="project" value="TreeGrafter"/>
</dbReference>
<feature type="signal peptide" evidence="1">
    <location>
        <begin position="1"/>
        <end position="24"/>
    </location>
</feature>
<evidence type="ECO:0000313" key="3">
    <source>
        <dbReference type="EMBL" id="OQP64251.1"/>
    </source>
</evidence>
<organism evidence="3 4">
    <name type="scientific">Niastella vici</name>
    <dbReference type="NCBI Taxonomy" id="1703345"/>
    <lineage>
        <taxon>Bacteria</taxon>
        <taxon>Pseudomonadati</taxon>
        <taxon>Bacteroidota</taxon>
        <taxon>Chitinophagia</taxon>
        <taxon>Chitinophagales</taxon>
        <taxon>Chitinophagaceae</taxon>
        <taxon>Niastella</taxon>
    </lineage>
</organism>
<dbReference type="PANTHER" id="PTHR32060:SF30">
    <property type="entry name" value="CARBOXY-TERMINAL PROCESSING PROTEASE CTPA"/>
    <property type="match status" value="1"/>
</dbReference>
<evidence type="ECO:0000256" key="1">
    <source>
        <dbReference type="SAM" id="SignalP"/>
    </source>
</evidence>